<dbReference type="RefSeq" id="WP_107036827.1">
    <property type="nucleotide sequence ID" value="NZ_CAOONL010000045.1"/>
</dbReference>
<proteinExistence type="predicted"/>
<dbReference type="Gene3D" id="3.40.50.300">
    <property type="entry name" value="P-loop containing nucleotide triphosphate hydrolases"/>
    <property type="match status" value="2"/>
</dbReference>
<sequence length="422" mass="47691">MEIHHVVRMLFSCLVDADYLDTEQFMDETSSRMRESYSSIVDLKERLDRYIGRFSSSAPSVVNRLRSEVQRMCEERSAMTPGVFELTVPTGGGKTVASVVWAVNHACRHGKQRIIIAIPFTSIIMQTAQVLREIFGSENVIEHHSVMSDEMINERTRLAAENWDAPIVVTTNVQLFESMFSNRPSKCRKLHSLANSVVILDEAQSLPRSFMQPVADAISTYTRVFGTSFLLCTATQPLISGCHKGCGPVEYRGIDAGDIHCITDRSMDLHEGLRRVDMRFDMCELTSDEIARRIEGHRRVLCIVNTRGIASEIYGRLRESDDNFHLSRMMCPLHIRQCLSEIRRQLDDGGDRCVRVVATQLVEAGVDLDFPVVYRQMAGLDSLLQAAGRCNREGLLENGVTHVFRMQGYMPRGTIKESIYAM</sequence>
<gene>
    <name evidence="7" type="primary">cas3</name>
    <name evidence="7" type="ORF">C5O25_11195</name>
</gene>
<protein>
    <submittedName>
        <fullName evidence="7">CRISPR-associated helicase Cas3</fullName>
    </submittedName>
</protein>
<evidence type="ECO:0000313" key="7">
    <source>
        <dbReference type="EMBL" id="PWB06138.1"/>
    </source>
</evidence>
<keyword evidence="1" id="KW-0547">Nucleotide-binding</keyword>
<dbReference type="GO" id="GO:0051607">
    <property type="term" value="P:defense response to virus"/>
    <property type="evidence" value="ECO:0007669"/>
    <property type="project" value="UniProtKB-KW"/>
</dbReference>
<dbReference type="InterPro" id="IPR014001">
    <property type="entry name" value="Helicase_ATP-bd"/>
</dbReference>
<reference evidence="8" key="1">
    <citation type="submission" date="2018-02" db="EMBL/GenBank/DDBJ databases">
        <authorList>
            <person name="Clavel T."/>
            <person name="Strowig T."/>
        </authorList>
    </citation>
    <scope>NUCLEOTIDE SEQUENCE [LARGE SCALE GENOMIC DNA]</scope>
    <source>
        <strain evidence="8">DSM 100764</strain>
    </source>
</reference>
<dbReference type="InterPro" id="IPR011545">
    <property type="entry name" value="DEAD/DEAH_box_helicase_dom"/>
</dbReference>
<keyword evidence="2" id="KW-0378">Hydrolase</keyword>
<dbReference type="NCBIfam" id="TIGR01587">
    <property type="entry name" value="cas3_core"/>
    <property type="match status" value="1"/>
</dbReference>
<evidence type="ECO:0000256" key="1">
    <source>
        <dbReference type="ARBA" id="ARBA00022741"/>
    </source>
</evidence>
<name>A0A2V1IP12_9BACT</name>
<evidence type="ECO:0000256" key="3">
    <source>
        <dbReference type="ARBA" id="ARBA00022806"/>
    </source>
</evidence>
<dbReference type="EMBL" id="PUBV01000033">
    <property type="protein sequence ID" value="PWB06138.1"/>
    <property type="molecule type" value="Genomic_DNA"/>
</dbReference>
<evidence type="ECO:0000259" key="6">
    <source>
        <dbReference type="PROSITE" id="PS51192"/>
    </source>
</evidence>
<dbReference type="SUPFAM" id="SSF52540">
    <property type="entry name" value="P-loop containing nucleoside triphosphate hydrolases"/>
    <property type="match status" value="1"/>
</dbReference>
<dbReference type="Pfam" id="PF00270">
    <property type="entry name" value="DEAD"/>
    <property type="match status" value="1"/>
</dbReference>
<dbReference type="Pfam" id="PF22590">
    <property type="entry name" value="Cas3-like_C_2"/>
    <property type="match status" value="1"/>
</dbReference>
<dbReference type="SMART" id="SM00487">
    <property type="entry name" value="DEXDc"/>
    <property type="match status" value="1"/>
</dbReference>
<evidence type="ECO:0000256" key="2">
    <source>
        <dbReference type="ARBA" id="ARBA00022801"/>
    </source>
</evidence>
<keyword evidence="4" id="KW-0067">ATP-binding</keyword>
<keyword evidence="3" id="KW-0347">Helicase</keyword>
<dbReference type="InterPro" id="IPR027417">
    <property type="entry name" value="P-loop_NTPase"/>
</dbReference>
<dbReference type="GeneID" id="93423442"/>
<accession>A0A2V1IP12</accession>
<dbReference type="AlphaFoldDB" id="A0A2V1IP12"/>
<evidence type="ECO:0000256" key="4">
    <source>
        <dbReference type="ARBA" id="ARBA00022840"/>
    </source>
</evidence>
<dbReference type="GO" id="GO:0004386">
    <property type="term" value="F:helicase activity"/>
    <property type="evidence" value="ECO:0007669"/>
    <property type="project" value="UniProtKB-KW"/>
</dbReference>
<dbReference type="InterPro" id="IPR054712">
    <property type="entry name" value="Cas3-like_dom"/>
</dbReference>
<dbReference type="GO" id="GO:0003676">
    <property type="term" value="F:nucleic acid binding"/>
    <property type="evidence" value="ECO:0007669"/>
    <property type="project" value="InterPro"/>
</dbReference>
<keyword evidence="8" id="KW-1185">Reference proteome</keyword>
<dbReference type="GO" id="GO:0016787">
    <property type="term" value="F:hydrolase activity"/>
    <property type="evidence" value="ECO:0007669"/>
    <property type="project" value="UniProtKB-KW"/>
</dbReference>
<keyword evidence="5" id="KW-0051">Antiviral defense</keyword>
<dbReference type="CDD" id="cd17930">
    <property type="entry name" value="DEXHc_cas3"/>
    <property type="match status" value="1"/>
</dbReference>
<dbReference type="InterPro" id="IPR006474">
    <property type="entry name" value="Helicase_Cas3_CRISPR-ass_core"/>
</dbReference>
<organism evidence="7 8">
    <name type="scientific">Paramuribaculum intestinale</name>
    <dbReference type="NCBI Taxonomy" id="2094151"/>
    <lineage>
        <taxon>Bacteria</taxon>
        <taxon>Pseudomonadati</taxon>
        <taxon>Bacteroidota</taxon>
        <taxon>Bacteroidia</taxon>
        <taxon>Bacteroidales</taxon>
        <taxon>Muribaculaceae</taxon>
        <taxon>Paramuribaculum</taxon>
    </lineage>
</organism>
<dbReference type="GO" id="GO:0005524">
    <property type="term" value="F:ATP binding"/>
    <property type="evidence" value="ECO:0007669"/>
    <property type="project" value="UniProtKB-KW"/>
</dbReference>
<evidence type="ECO:0000313" key="8">
    <source>
        <dbReference type="Proteomes" id="UP000244925"/>
    </source>
</evidence>
<comment type="caution">
    <text evidence="7">The sequence shown here is derived from an EMBL/GenBank/DDBJ whole genome shotgun (WGS) entry which is preliminary data.</text>
</comment>
<dbReference type="Proteomes" id="UP000244925">
    <property type="component" value="Unassembled WGS sequence"/>
</dbReference>
<feature type="domain" description="Helicase ATP-binding" evidence="6">
    <location>
        <begin position="75"/>
        <end position="237"/>
    </location>
</feature>
<evidence type="ECO:0000256" key="5">
    <source>
        <dbReference type="ARBA" id="ARBA00023118"/>
    </source>
</evidence>
<dbReference type="PROSITE" id="PS51192">
    <property type="entry name" value="HELICASE_ATP_BIND_1"/>
    <property type="match status" value="1"/>
</dbReference>